<feature type="region of interest" description="Disordered" evidence="1">
    <location>
        <begin position="218"/>
        <end position="250"/>
    </location>
</feature>
<organism evidence="3">
    <name type="scientific">Brachypodium distachyon</name>
    <name type="common">Purple false brome</name>
    <name type="synonym">Trachynia distachya</name>
    <dbReference type="NCBI Taxonomy" id="15368"/>
    <lineage>
        <taxon>Eukaryota</taxon>
        <taxon>Viridiplantae</taxon>
        <taxon>Streptophyta</taxon>
        <taxon>Embryophyta</taxon>
        <taxon>Tracheophyta</taxon>
        <taxon>Spermatophyta</taxon>
        <taxon>Magnoliopsida</taxon>
        <taxon>Liliopsida</taxon>
        <taxon>Poales</taxon>
        <taxon>Poaceae</taxon>
        <taxon>BOP clade</taxon>
        <taxon>Pooideae</taxon>
        <taxon>Stipodae</taxon>
        <taxon>Brachypodieae</taxon>
        <taxon>Brachypodium</taxon>
    </lineage>
</organism>
<dbReference type="EMBL" id="CM000883">
    <property type="protein sequence ID" value="KQJ92349.1"/>
    <property type="molecule type" value="Genomic_DNA"/>
</dbReference>
<feature type="compositionally biased region" description="Basic and acidic residues" evidence="1">
    <location>
        <begin position="226"/>
        <end position="237"/>
    </location>
</feature>
<feature type="domain" description="VWFA" evidence="2">
    <location>
        <begin position="299"/>
        <end position="473"/>
    </location>
</feature>
<protein>
    <recommendedName>
        <fullName evidence="2">VWFA domain-containing protein</fullName>
    </recommendedName>
</protein>
<dbReference type="PROSITE" id="PS50234">
    <property type="entry name" value="VWFA"/>
    <property type="match status" value="1"/>
</dbReference>
<evidence type="ECO:0000259" key="2">
    <source>
        <dbReference type="PROSITE" id="PS50234"/>
    </source>
</evidence>
<dbReference type="EnsemblPlants" id="KQJ92349">
    <property type="protein sequence ID" value="KQJ92349"/>
    <property type="gene ID" value="BRADI_4g43061v3"/>
</dbReference>
<evidence type="ECO:0000313" key="5">
    <source>
        <dbReference type="Proteomes" id="UP000008810"/>
    </source>
</evidence>
<accession>A0A0Q3LIG6</accession>
<reference evidence="3 4" key="1">
    <citation type="journal article" date="2010" name="Nature">
        <title>Genome sequencing and analysis of the model grass Brachypodium distachyon.</title>
        <authorList>
            <consortium name="International Brachypodium Initiative"/>
        </authorList>
    </citation>
    <scope>NUCLEOTIDE SEQUENCE [LARGE SCALE GENOMIC DNA]</scope>
    <source>
        <strain evidence="3">Bd21</strain>
        <strain evidence="4">cv. Bd21</strain>
    </source>
</reference>
<evidence type="ECO:0000313" key="4">
    <source>
        <dbReference type="EnsemblPlants" id="KQJ92349"/>
    </source>
</evidence>
<dbReference type="PANTHER" id="PTHR10579">
    <property type="entry name" value="CALCIUM-ACTIVATED CHLORIDE CHANNEL REGULATOR"/>
    <property type="match status" value="1"/>
</dbReference>
<dbReference type="AlphaFoldDB" id="A0A0Q3LIG6"/>
<dbReference type="Gramene" id="KQJ92349">
    <property type="protein sequence ID" value="KQJ92349"/>
    <property type="gene ID" value="BRADI_4g43061v3"/>
</dbReference>
<dbReference type="InterPro" id="IPR051266">
    <property type="entry name" value="CLCR"/>
</dbReference>
<dbReference type="ExpressionAtlas" id="A0A0Q3LIG6">
    <property type="expression patterns" value="baseline and differential"/>
</dbReference>
<dbReference type="OrthoDB" id="299997at2759"/>
<reference evidence="3" key="2">
    <citation type="submission" date="2017-06" db="EMBL/GenBank/DDBJ databases">
        <title>WGS assembly of Brachypodium distachyon.</title>
        <authorList>
            <consortium name="The International Brachypodium Initiative"/>
            <person name="Lucas S."/>
            <person name="Harmon-Smith M."/>
            <person name="Lail K."/>
            <person name="Tice H."/>
            <person name="Grimwood J."/>
            <person name="Bruce D."/>
            <person name="Barry K."/>
            <person name="Shu S."/>
            <person name="Lindquist E."/>
            <person name="Wang M."/>
            <person name="Pitluck S."/>
            <person name="Vogel J.P."/>
            <person name="Garvin D.F."/>
            <person name="Mockler T.C."/>
            <person name="Schmutz J."/>
            <person name="Rokhsar D."/>
            <person name="Bevan M.W."/>
        </authorList>
    </citation>
    <scope>NUCLEOTIDE SEQUENCE</scope>
    <source>
        <strain evidence="3">Bd21</strain>
    </source>
</reference>
<feature type="region of interest" description="Disordered" evidence="1">
    <location>
        <begin position="143"/>
        <end position="162"/>
    </location>
</feature>
<feature type="region of interest" description="Disordered" evidence="1">
    <location>
        <begin position="180"/>
        <end position="203"/>
    </location>
</feature>
<evidence type="ECO:0000313" key="3">
    <source>
        <dbReference type="EMBL" id="KQJ92349.1"/>
    </source>
</evidence>
<dbReference type="Proteomes" id="UP000008810">
    <property type="component" value="Chromosome 4"/>
</dbReference>
<dbReference type="SMART" id="SM00327">
    <property type="entry name" value="VWA"/>
    <property type="match status" value="1"/>
</dbReference>
<name>A0A0Q3LIG6_BRADI</name>
<reference evidence="4" key="3">
    <citation type="submission" date="2018-08" db="UniProtKB">
        <authorList>
            <consortium name="EnsemblPlants"/>
        </authorList>
    </citation>
    <scope>IDENTIFICATION</scope>
    <source>
        <strain evidence="4">cv. Bd21</strain>
    </source>
</reference>
<dbReference type="SUPFAM" id="SSF53300">
    <property type="entry name" value="vWA-like"/>
    <property type="match status" value="1"/>
</dbReference>
<dbReference type="InterPro" id="IPR036465">
    <property type="entry name" value="vWFA_dom_sf"/>
</dbReference>
<dbReference type="Pfam" id="PF00092">
    <property type="entry name" value="VWA"/>
    <property type="match status" value="1"/>
</dbReference>
<gene>
    <name evidence="4" type="primary">LOC104584794</name>
    <name evidence="3" type="ORF">BRADI_4g43061v3</name>
</gene>
<dbReference type="Gene3D" id="3.40.50.410">
    <property type="entry name" value="von Willebrand factor, type A domain"/>
    <property type="match status" value="1"/>
</dbReference>
<dbReference type="PANTHER" id="PTHR10579:SF57">
    <property type="entry name" value="OS11G0687100 PROTEIN"/>
    <property type="match status" value="1"/>
</dbReference>
<dbReference type="InterPro" id="IPR002035">
    <property type="entry name" value="VWF_A"/>
</dbReference>
<evidence type="ECO:0000256" key="1">
    <source>
        <dbReference type="SAM" id="MobiDB-lite"/>
    </source>
</evidence>
<keyword evidence="5" id="KW-1185">Reference proteome</keyword>
<proteinExistence type="predicted"/>
<sequence>MDKLVQFLHQDLKDIVMWLYVENRKYLMKPEDNIELLTKSSNLLLATMDDVRMLLRKALKNKSKWSPKSAVKEWLSTGRDDILLVHDTLRELERYRAAAGARFILHRPCADVVSRYNVNASAIWRKEQVCKANEDGQEYAKNGMKGVAEDDDDDDDGGGWGDSLMKVLDDVEKLQRFEVLRRFKPEPKPQARSSQARSSQERSLIDHTGTEIPLHFLQARSSQARRSQERSLIDHTGTETPARSSIDHTGTEIPGIETLQLSALSKFRALPRSDSDDSFPVMMRVKAPCFAYRSRAPIDLVLVLDVGSRAGDERLEQMKQGALFVAHNLEDDDRLSVVAVAADNSTRALFPLSSLSDDEHRATAKAKILELTPAELADIEDEGTTDLESVLGGIYSESDRRSRLRGIMLLSEGIASTPAPGGGGGLYRYGAPVYTFSVGSQHDPCKLYHLATQEGGTYSAAAATDLKSITHAMALCVGGLTSIAAQDMRIDISALGPGVRISRISCGSCRHYIDEDDSSSSGWIDVPDMSSSEEKNFLVYVHVPAEAGAAGFFPVTTKLLSVKASYYRAATMSRVSLDPVEVSIERPRGGQSQASSAVDAQVAAELLRTTLVDKVAEMQQQMMQSTGPAADISIELTKLRDSLLKDIPEAKETKDTWDGLSRDLDTMVHAGLPYMLSWLSSHQWQRAAMLGSMSSTVSIDFNTTWMQDMVDSVHI</sequence>
<feature type="compositionally biased region" description="Basic and acidic residues" evidence="1">
    <location>
        <begin position="180"/>
        <end position="189"/>
    </location>
</feature>